<evidence type="ECO:0000259" key="9">
    <source>
        <dbReference type="PROSITE" id="PS51019"/>
    </source>
</evidence>
<keyword evidence="4" id="KW-0929">Antimicrobial</keyword>
<dbReference type="EMBL" id="BRZM01000618">
    <property type="protein sequence ID" value="GLD71484.1"/>
    <property type="molecule type" value="Genomic_DNA"/>
</dbReference>
<dbReference type="Gene3D" id="2.60.40.4060">
    <property type="entry name" value="Reeler domain"/>
    <property type="match status" value="1"/>
</dbReference>
<evidence type="ECO:0000256" key="5">
    <source>
        <dbReference type="ARBA" id="ARBA00022588"/>
    </source>
</evidence>
<dbReference type="AlphaFoldDB" id="A0AAD3NGE4"/>
<keyword evidence="6" id="KW-0732">Signal</keyword>
<sequence>MVPQHGYDPSPEPPPYTITVDKSTFSPGDNITVSLQVAPSNPTFFKGFLIEARDAGKLDFPAVGSFFLTDPHQSQLLQCGHTQIQHLSLNTTTPFIFPPREQWRAAKVNLASETQWDAPRVSGSHRFFLSFTTDEAGGR</sequence>
<dbReference type="GO" id="GO:0016020">
    <property type="term" value="C:membrane"/>
    <property type="evidence" value="ECO:0007669"/>
    <property type="project" value="TreeGrafter"/>
</dbReference>
<dbReference type="Proteomes" id="UP001279410">
    <property type="component" value="Unassembled WGS sequence"/>
</dbReference>
<name>A0AAD3NGE4_LATJO</name>
<evidence type="ECO:0000256" key="1">
    <source>
        <dbReference type="ARBA" id="ARBA00004613"/>
    </source>
</evidence>
<dbReference type="GO" id="GO:0005576">
    <property type="term" value="C:extracellular region"/>
    <property type="evidence" value="ECO:0007669"/>
    <property type="project" value="UniProtKB-SubCell"/>
</dbReference>
<comment type="caution">
    <text evidence="10">The sequence shown here is derived from an EMBL/GenBank/DDBJ whole genome shotgun (WGS) entry which is preliminary data.</text>
</comment>
<dbReference type="PANTHER" id="PTHR45828">
    <property type="entry name" value="CYTOCHROME B561/FERRIC REDUCTASE TRANSMEMBRANE"/>
    <property type="match status" value="1"/>
</dbReference>
<proteinExistence type="inferred from homology"/>
<dbReference type="PROSITE" id="PS51019">
    <property type="entry name" value="REELIN"/>
    <property type="match status" value="1"/>
</dbReference>
<evidence type="ECO:0000256" key="7">
    <source>
        <dbReference type="ARBA" id="ARBA00022859"/>
    </source>
</evidence>
<reference evidence="10" key="1">
    <citation type="submission" date="2022-08" db="EMBL/GenBank/DDBJ databases">
        <title>Genome sequencing of akame (Lates japonicus).</title>
        <authorList>
            <person name="Hashiguchi Y."/>
            <person name="Takahashi H."/>
        </authorList>
    </citation>
    <scope>NUCLEOTIDE SEQUENCE</scope>
    <source>
        <strain evidence="10">Kochi</strain>
    </source>
</reference>
<evidence type="ECO:0000256" key="3">
    <source>
        <dbReference type="ARBA" id="ARBA00022525"/>
    </source>
</evidence>
<keyword evidence="8" id="KW-0044">Antibiotic</keyword>
<comment type="subcellular location">
    <subcellularLocation>
        <location evidence="1">Secreted</location>
    </subcellularLocation>
</comment>
<keyword evidence="3" id="KW-0964">Secreted</keyword>
<organism evidence="10 11">
    <name type="scientific">Lates japonicus</name>
    <name type="common">Japanese lates</name>
    <dbReference type="NCBI Taxonomy" id="270547"/>
    <lineage>
        <taxon>Eukaryota</taxon>
        <taxon>Metazoa</taxon>
        <taxon>Chordata</taxon>
        <taxon>Craniata</taxon>
        <taxon>Vertebrata</taxon>
        <taxon>Euteleostomi</taxon>
        <taxon>Actinopterygii</taxon>
        <taxon>Neopterygii</taxon>
        <taxon>Teleostei</taxon>
        <taxon>Neoteleostei</taxon>
        <taxon>Acanthomorphata</taxon>
        <taxon>Carangaria</taxon>
        <taxon>Carangaria incertae sedis</taxon>
        <taxon>Centropomidae</taxon>
        <taxon>Lates</taxon>
    </lineage>
</organism>
<evidence type="ECO:0000313" key="11">
    <source>
        <dbReference type="Proteomes" id="UP001279410"/>
    </source>
</evidence>
<dbReference type="Pfam" id="PF02014">
    <property type="entry name" value="Reeler"/>
    <property type="match status" value="1"/>
</dbReference>
<protein>
    <submittedName>
        <fullName evidence="10">Ferric-chelate reductase 1 isoform X1</fullName>
    </submittedName>
</protein>
<evidence type="ECO:0000256" key="4">
    <source>
        <dbReference type="ARBA" id="ARBA00022529"/>
    </source>
</evidence>
<evidence type="ECO:0000256" key="8">
    <source>
        <dbReference type="ARBA" id="ARBA00023022"/>
    </source>
</evidence>
<evidence type="ECO:0000313" key="10">
    <source>
        <dbReference type="EMBL" id="GLD71484.1"/>
    </source>
</evidence>
<dbReference type="GO" id="GO:0045087">
    <property type="term" value="P:innate immune response"/>
    <property type="evidence" value="ECO:0007669"/>
    <property type="project" value="UniProtKB-KW"/>
</dbReference>
<gene>
    <name evidence="10" type="ORF">AKAME5_002280600</name>
</gene>
<dbReference type="CDD" id="cd08544">
    <property type="entry name" value="Reeler"/>
    <property type="match status" value="1"/>
</dbReference>
<comment type="similarity">
    <text evidence="2">Belongs to the insect defense protein family.</text>
</comment>
<dbReference type="InterPro" id="IPR051237">
    <property type="entry name" value="Ferric-chelate_Red/DefProt"/>
</dbReference>
<evidence type="ECO:0000256" key="6">
    <source>
        <dbReference type="ARBA" id="ARBA00022729"/>
    </source>
</evidence>
<keyword evidence="11" id="KW-1185">Reference proteome</keyword>
<dbReference type="InterPro" id="IPR042307">
    <property type="entry name" value="Reeler_sf"/>
</dbReference>
<dbReference type="PANTHER" id="PTHR45828:SF9">
    <property type="entry name" value="CELL WALL INTEGRITY AND STRESS RESPONSE COMPONENT 4-LIKE-RELATED"/>
    <property type="match status" value="1"/>
</dbReference>
<evidence type="ECO:0000256" key="2">
    <source>
        <dbReference type="ARBA" id="ARBA00008501"/>
    </source>
</evidence>
<dbReference type="GO" id="GO:0042742">
    <property type="term" value="P:defense response to bacterium"/>
    <property type="evidence" value="ECO:0007669"/>
    <property type="project" value="UniProtKB-KW"/>
</dbReference>
<accession>A0AAD3NGE4</accession>
<dbReference type="InterPro" id="IPR002861">
    <property type="entry name" value="Reeler_dom"/>
</dbReference>
<keyword evidence="5" id="KW-0399">Innate immunity</keyword>
<feature type="domain" description="Reelin" evidence="9">
    <location>
        <begin position="1"/>
        <end position="139"/>
    </location>
</feature>
<keyword evidence="7" id="KW-0391">Immunity</keyword>